<gene>
    <name evidence="3" type="ORF">Poli38472_003998</name>
</gene>
<proteinExistence type="predicted"/>
<comment type="caution">
    <text evidence="3">The sequence shown here is derived from an EMBL/GenBank/DDBJ whole genome shotgun (WGS) entry which is preliminary data.</text>
</comment>
<feature type="coiled-coil region" evidence="1">
    <location>
        <begin position="76"/>
        <end position="103"/>
    </location>
</feature>
<dbReference type="OrthoDB" id="62955at2759"/>
<reference evidence="3" key="1">
    <citation type="submission" date="2019-03" db="EMBL/GenBank/DDBJ databases">
        <title>Long read genome sequence of the mycoparasitic Pythium oligandrum ATCC 38472 isolated from sugarbeet rhizosphere.</title>
        <authorList>
            <person name="Gaulin E."/>
        </authorList>
    </citation>
    <scope>NUCLEOTIDE SEQUENCE</scope>
    <source>
        <strain evidence="3">ATCC 38472_TT</strain>
    </source>
</reference>
<evidence type="ECO:0000313" key="3">
    <source>
        <dbReference type="EMBL" id="TMW66233.1"/>
    </source>
</evidence>
<evidence type="ECO:0000313" key="4">
    <source>
        <dbReference type="Proteomes" id="UP000794436"/>
    </source>
</evidence>
<evidence type="ECO:0000256" key="2">
    <source>
        <dbReference type="SAM" id="MobiDB-lite"/>
    </source>
</evidence>
<keyword evidence="4" id="KW-1185">Reference proteome</keyword>
<sequence>MDSPNTPCSMTSNSHQAMMKCPWQWRQPFLDEKLASRKRKVGDGFFYDPVDPNFVDHLLPGHAKKFCADVLESEEKEKIQREIERLMLKKEEEQDELASQETMLYDSLLFTHGKDALQTSESDANDSDADVSSENMALVDSILLMSKAVEEASQASSLLASPQSVSSSSDDDDLDSGLYSGDESTTRGQSFDLDHSEASEYEPPSPLELVSDNLQETFFAPDDDDLLDFATTSEALEATHKTGDRA</sequence>
<dbReference type="AlphaFoldDB" id="A0A8K1CPX5"/>
<accession>A0A8K1CPX5</accession>
<keyword evidence="1" id="KW-0175">Coiled coil</keyword>
<organism evidence="3 4">
    <name type="scientific">Pythium oligandrum</name>
    <name type="common">Mycoparasitic fungus</name>
    <dbReference type="NCBI Taxonomy" id="41045"/>
    <lineage>
        <taxon>Eukaryota</taxon>
        <taxon>Sar</taxon>
        <taxon>Stramenopiles</taxon>
        <taxon>Oomycota</taxon>
        <taxon>Peronosporomycetes</taxon>
        <taxon>Pythiales</taxon>
        <taxon>Pythiaceae</taxon>
        <taxon>Pythium</taxon>
    </lineage>
</organism>
<protein>
    <submittedName>
        <fullName evidence="3">Uncharacterized protein</fullName>
    </submittedName>
</protein>
<dbReference type="Proteomes" id="UP000794436">
    <property type="component" value="Unassembled WGS sequence"/>
</dbReference>
<dbReference type="EMBL" id="SPLM01000036">
    <property type="protein sequence ID" value="TMW66233.1"/>
    <property type="molecule type" value="Genomic_DNA"/>
</dbReference>
<feature type="compositionally biased region" description="Low complexity" evidence="2">
    <location>
        <begin position="157"/>
        <end position="168"/>
    </location>
</feature>
<feature type="region of interest" description="Disordered" evidence="2">
    <location>
        <begin position="157"/>
        <end position="208"/>
    </location>
</feature>
<name>A0A8K1CPX5_PYTOL</name>
<evidence type="ECO:0000256" key="1">
    <source>
        <dbReference type="SAM" id="Coils"/>
    </source>
</evidence>